<feature type="domain" description="O-methyltransferase dimerisation" evidence="5">
    <location>
        <begin position="12"/>
        <end position="80"/>
    </location>
</feature>
<name>A0ABW3M9M2_9PSEU</name>
<organism evidence="6 7">
    <name type="scientific">Kibdelosporangium lantanae</name>
    <dbReference type="NCBI Taxonomy" id="1497396"/>
    <lineage>
        <taxon>Bacteria</taxon>
        <taxon>Bacillati</taxon>
        <taxon>Actinomycetota</taxon>
        <taxon>Actinomycetes</taxon>
        <taxon>Pseudonocardiales</taxon>
        <taxon>Pseudonocardiaceae</taxon>
        <taxon>Kibdelosporangium</taxon>
    </lineage>
</organism>
<protein>
    <submittedName>
        <fullName evidence="6">Methyltransferase</fullName>
    </submittedName>
</protein>
<dbReference type="GO" id="GO:0008168">
    <property type="term" value="F:methyltransferase activity"/>
    <property type="evidence" value="ECO:0007669"/>
    <property type="project" value="UniProtKB-KW"/>
</dbReference>
<dbReference type="InterPro" id="IPR016461">
    <property type="entry name" value="COMT-like"/>
</dbReference>
<dbReference type="InterPro" id="IPR012967">
    <property type="entry name" value="COMT_dimerisation"/>
</dbReference>
<dbReference type="SUPFAM" id="SSF46785">
    <property type="entry name" value="Winged helix' DNA-binding domain"/>
    <property type="match status" value="1"/>
</dbReference>
<evidence type="ECO:0000313" key="7">
    <source>
        <dbReference type="Proteomes" id="UP001597045"/>
    </source>
</evidence>
<dbReference type="Pfam" id="PF00891">
    <property type="entry name" value="Methyltransf_2"/>
    <property type="match status" value="1"/>
</dbReference>
<dbReference type="PROSITE" id="PS51683">
    <property type="entry name" value="SAM_OMT_II"/>
    <property type="match status" value="1"/>
</dbReference>
<proteinExistence type="predicted"/>
<dbReference type="Gene3D" id="1.10.10.10">
    <property type="entry name" value="Winged helix-like DNA-binding domain superfamily/Winged helix DNA-binding domain"/>
    <property type="match status" value="1"/>
</dbReference>
<feature type="domain" description="O-methyltransferase C-terminal" evidence="4">
    <location>
        <begin position="108"/>
        <end position="308"/>
    </location>
</feature>
<dbReference type="SUPFAM" id="SSF53335">
    <property type="entry name" value="S-adenosyl-L-methionine-dependent methyltransferases"/>
    <property type="match status" value="1"/>
</dbReference>
<dbReference type="Gene3D" id="3.40.50.150">
    <property type="entry name" value="Vaccinia Virus protein VP39"/>
    <property type="match status" value="1"/>
</dbReference>
<dbReference type="InterPro" id="IPR001077">
    <property type="entry name" value="COMT_C"/>
</dbReference>
<dbReference type="Proteomes" id="UP001597045">
    <property type="component" value="Unassembled WGS sequence"/>
</dbReference>
<dbReference type="EMBL" id="JBHTIS010001078">
    <property type="protein sequence ID" value="MFD1047445.1"/>
    <property type="molecule type" value="Genomic_DNA"/>
</dbReference>
<evidence type="ECO:0000256" key="2">
    <source>
        <dbReference type="ARBA" id="ARBA00022679"/>
    </source>
</evidence>
<dbReference type="CDD" id="cd02440">
    <property type="entry name" value="AdoMet_MTases"/>
    <property type="match status" value="1"/>
</dbReference>
<evidence type="ECO:0000256" key="3">
    <source>
        <dbReference type="ARBA" id="ARBA00022691"/>
    </source>
</evidence>
<dbReference type="InterPro" id="IPR036390">
    <property type="entry name" value="WH_DNA-bd_sf"/>
</dbReference>
<dbReference type="PANTHER" id="PTHR43712:SF2">
    <property type="entry name" value="O-METHYLTRANSFERASE CICE"/>
    <property type="match status" value="1"/>
</dbReference>
<sequence length="330" mass="35759">MNQPSIMALADLATPMAVRVAATLNLVDHAGSTGATADQLAAATGTHALSLRFLLDHLVTVGVFDHDPPSGRYRPTDLGAQMSEDAPQGFKRVLDINRAGGRGELAFVELLETITTGGSAYARRYGRGFWEDLDEHPELRSSFDDQMNWRFRGQAEQIAENFDWSRFPHIIDVGGGDGALLRPILHTHPNVQGQILDLPPTAAAATTRLEAEGLTNRATAIPGTFFDPLPTGADAYILSDIIHDWDDDHSRKILTRCREAATPNGTVVVIEPVLGNGVSTGLNLFMVMCFQSRERTVDELTNLASECGLVLRETKQVADGRTALEFGVAT</sequence>
<evidence type="ECO:0000256" key="1">
    <source>
        <dbReference type="ARBA" id="ARBA00022603"/>
    </source>
</evidence>
<evidence type="ECO:0000313" key="6">
    <source>
        <dbReference type="EMBL" id="MFD1047445.1"/>
    </source>
</evidence>
<evidence type="ECO:0000259" key="4">
    <source>
        <dbReference type="Pfam" id="PF00891"/>
    </source>
</evidence>
<comment type="caution">
    <text evidence="6">The sequence shown here is derived from an EMBL/GenBank/DDBJ whole genome shotgun (WGS) entry which is preliminary data.</text>
</comment>
<reference evidence="7" key="1">
    <citation type="journal article" date="2019" name="Int. J. Syst. Evol. Microbiol.">
        <title>The Global Catalogue of Microorganisms (GCM) 10K type strain sequencing project: providing services to taxonomists for standard genome sequencing and annotation.</title>
        <authorList>
            <consortium name="The Broad Institute Genomics Platform"/>
            <consortium name="The Broad Institute Genome Sequencing Center for Infectious Disease"/>
            <person name="Wu L."/>
            <person name="Ma J."/>
        </authorList>
    </citation>
    <scope>NUCLEOTIDE SEQUENCE [LARGE SCALE GENOMIC DNA]</scope>
    <source>
        <strain evidence="7">JCM 31486</strain>
    </source>
</reference>
<dbReference type="PIRSF" id="PIRSF005739">
    <property type="entry name" value="O-mtase"/>
    <property type="match status" value="1"/>
</dbReference>
<accession>A0ABW3M9M2</accession>
<keyword evidence="3" id="KW-0949">S-adenosyl-L-methionine</keyword>
<keyword evidence="2" id="KW-0808">Transferase</keyword>
<keyword evidence="7" id="KW-1185">Reference proteome</keyword>
<dbReference type="GO" id="GO:0032259">
    <property type="term" value="P:methylation"/>
    <property type="evidence" value="ECO:0007669"/>
    <property type="project" value="UniProtKB-KW"/>
</dbReference>
<evidence type="ECO:0000259" key="5">
    <source>
        <dbReference type="Pfam" id="PF08100"/>
    </source>
</evidence>
<dbReference type="InterPro" id="IPR036388">
    <property type="entry name" value="WH-like_DNA-bd_sf"/>
</dbReference>
<dbReference type="PANTHER" id="PTHR43712">
    <property type="entry name" value="PUTATIVE (AFU_ORTHOLOGUE AFUA_4G14580)-RELATED"/>
    <property type="match status" value="1"/>
</dbReference>
<keyword evidence="1 6" id="KW-0489">Methyltransferase</keyword>
<dbReference type="InterPro" id="IPR029063">
    <property type="entry name" value="SAM-dependent_MTases_sf"/>
</dbReference>
<dbReference type="Pfam" id="PF08100">
    <property type="entry name" value="Dimerisation"/>
    <property type="match status" value="1"/>
</dbReference>
<dbReference type="Gene3D" id="1.10.287.1350">
    <property type="match status" value="1"/>
</dbReference>
<gene>
    <name evidence="6" type="ORF">ACFQ1S_18810</name>
</gene>